<dbReference type="Pfam" id="PF18962">
    <property type="entry name" value="Por_Secre_tail"/>
    <property type="match status" value="1"/>
</dbReference>
<evidence type="ECO:0000259" key="2">
    <source>
        <dbReference type="Pfam" id="PF18962"/>
    </source>
</evidence>
<dbReference type="EMBL" id="CP124855">
    <property type="protein sequence ID" value="WHF53176.1"/>
    <property type="molecule type" value="Genomic_DNA"/>
</dbReference>
<name>A0ABY8RGZ6_9FLAO</name>
<proteinExistence type="predicted"/>
<sequence length="53" mass="6042">MDKNETVKVYSLNGQLLQTINNVNDKEKVNLKKLPKGVYFMTTKTQSAKIIVD</sequence>
<dbReference type="RefSeq" id="WP_282906422.1">
    <property type="nucleotide sequence ID" value="NZ_CP124855.1"/>
</dbReference>
<dbReference type="Proteomes" id="UP001241656">
    <property type="component" value="Chromosome"/>
</dbReference>
<feature type="domain" description="Secretion system C-terminal sorting" evidence="2">
    <location>
        <begin position="4"/>
        <end position="51"/>
    </location>
</feature>
<evidence type="ECO:0000313" key="3">
    <source>
        <dbReference type="EMBL" id="WHF53176.1"/>
    </source>
</evidence>
<dbReference type="NCBIfam" id="TIGR04183">
    <property type="entry name" value="Por_Secre_tail"/>
    <property type="match status" value="1"/>
</dbReference>
<organism evidence="3 4">
    <name type="scientific">Chryseobacterium gotjawalense</name>
    <dbReference type="NCBI Taxonomy" id="3042315"/>
    <lineage>
        <taxon>Bacteria</taxon>
        <taxon>Pseudomonadati</taxon>
        <taxon>Bacteroidota</taxon>
        <taxon>Flavobacteriia</taxon>
        <taxon>Flavobacteriales</taxon>
        <taxon>Weeksellaceae</taxon>
        <taxon>Chryseobacterium group</taxon>
        <taxon>Chryseobacterium</taxon>
    </lineage>
</organism>
<keyword evidence="1" id="KW-0732">Signal</keyword>
<reference evidence="3 4" key="1">
    <citation type="submission" date="2023-05" db="EMBL/GenBank/DDBJ databases">
        <title>Genomic insight into Chryseobacterium sp. wdc7 isolated forest soil (Gotjawal).</title>
        <authorList>
            <person name="Park S.-J."/>
        </authorList>
    </citation>
    <scope>NUCLEOTIDE SEQUENCE [LARGE SCALE GENOMIC DNA]</scope>
    <source>
        <strain evidence="4">wdc7</strain>
    </source>
</reference>
<evidence type="ECO:0000313" key="4">
    <source>
        <dbReference type="Proteomes" id="UP001241656"/>
    </source>
</evidence>
<dbReference type="InterPro" id="IPR026444">
    <property type="entry name" value="Secre_tail"/>
</dbReference>
<keyword evidence="4" id="KW-1185">Reference proteome</keyword>
<protein>
    <submittedName>
        <fullName evidence="3">T9SS type A sorting domain-containing protein</fullName>
    </submittedName>
</protein>
<gene>
    <name evidence="3" type="ORF">QGN23_01550</name>
</gene>
<accession>A0ABY8RGZ6</accession>
<evidence type="ECO:0000256" key="1">
    <source>
        <dbReference type="ARBA" id="ARBA00022729"/>
    </source>
</evidence>